<dbReference type="Gramene" id="KCW52318">
    <property type="protein sequence ID" value="KCW52318"/>
    <property type="gene ID" value="EUGRSUZ_J01742"/>
</dbReference>
<dbReference type="InterPro" id="IPR044694">
    <property type="entry name" value="NUP214"/>
</dbReference>
<dbReference type="AlphaFoldDB" id="A0A059AEQ1"/>
<dbReference type="GO" id="GO:0006405">
    <property type="term" value="P:RNA export from nucleus"/>
    <property type="evidence" value="ECO:0007669"/>
    <property type="project" value="InterPro"/>
</dbReference>
<name>A0A059AEQ1_EUCGR</name>
<proteinExistence type="predicted"/>
<dbReference type="InterPro" id="IPR015943">
    <property type="entry name" value="WD40/YVTN_repeat-like_dom_sf"/>
</dbReference>
<evidence type="ECO:0000313" key="1">
    <source>
        <dbReference type="EMBL" id="KCW52318.1"/>
    </source>
</evidence>
<dbReference type="PANTHER" id="PTHR34418">
    <property type="entry name" value="NUCLEAR PORE COMPLEX PROTEIN NUP214 ISOFORM X1"/>
    <property type="match status" value="1"/>
</dbReference>
<accession>A0A059AEQ1</accession>
<protein>
    <recommendedName>
        <fullName evidence="2">Cleavage/polyadenylation specificity factor A subunit N-terminal domain-containing protein</fullName>
    </recommendedName>
</protein>
<evidence type="ECO:0008006" key="2">
    <source>
        <dbReference type="Google" id="ProtNLM"/>
    </source>
</evidence>
<gene>
    <name evidence="1" type="ORF">EUGRSUZ_J01742</name>
</gene>
<dbReference type="GO" id="GO:0017056">
    <property type="term" value="F:structural constituent of nuclear pore"/>
    <property type="evidence" value="ECO:0007669"/>
    <property type="project" value="InterPro"/>
</dbReference>
<dbReference type="Gene3D" id="2.130.10.10">
    <property type="entry name" value="YVTN repeat-like/Quinoprotein amine dehydrogenase"/>
    <property type="match status" value="1"/>
</dbReference>
<dbReference type="EMBL" id="KK198762">
    <property type="protein sequence ID" value="KCW52318.1"/>
    <property type="molecule type" value="Genomic_DNA"/>
</dbReference>
<dbReference type="PANTHER" id="PTHR34418:SF3">
    <property type="entry name" value="NUCLEAR PORE COMPLEX PROTEIN NUP214"/>
    <property type="match status" value="1"/>
</dbReference>
<dbReference type="eggNOG" id="ENOG502QSI5">
    <property type="taxonomic scope" value="Eukaryota"/>
</dbReference>
<sequence>MAQIVLNDAVEGEHEVINDYFFHRLCEPIPVMPRNGGDGDPMPYDREYLPSQALAVSERFLLLFVAHPSGFVVARILDVMWAQVWRWERSVRSSSIVEVPVGRVRLLSLSPESSTLAACVGGTVNLFSVASLYRQEQEPFLSPTIEGGSSIKDVSWLNEHSYILLSSCGNLYVGRMDGSLEFLMDNVDAVDCSPGADYIAMARNDELRILSPRLNEESHIALSLQPWMGNSDDSSVKVDSLKWACPDRIILGCFQLTLDGMEESYLLLVIGLTVSEILPKGETTSTRLALSVDYVQSFHDVFPGIVEDIMPAGSGPHLFFSCLRNHNFAIAANRKNVDEHVVLFDWRHREQMARVYIDRDYWLPRIELQENGDDNSILGLCINEISQDRLDRINRFFHQTGFALVIPGDAICILWCLSLEGKLSAFSVTR</sequence>
<organism evidence="1">
    <name type="scientific">Eucalyptus grandis</name>
    <name type="common">Flooded gum</name>
    <dbReference type="NCBI Taxonomy" id="71139"/>
    <lineage>
        <taxon>Eukaryota</taxon>
        <taxon>Viridiplantae</taxon>
        <taxon>Streptophyta</taxon>
        <taxon>Embryophyta</taxon>
        <taxon>Tracheophyta</taxon>
        <taxon>Spermatophyta</taxon>
        <taxon>Magnoliopsida</taxon>
        <taxon>eudicotyledons</taxon>
        <taxon>Gunneridae</taxon>
        <taxon>Pentapetalae</taxon>
        <taxon>rosids</taxon>
        <taxon>malvids</taxon>
        <taxon>Myrtales</taxon>
        <taxon>Myrtaceae</taxon>
        <taxon>Myrtoideae</taxon>
        <taxon>Eucalypteae</taxon>
        <taxon>Eucalyptus</taxon>
    </lineage>
</organism>
<reference evidence="1" key="1">
    <citation type="submission" date="2013-07" db="EMBL/GenBank/DDBJ databases">
        <title>The genome of Eucalyptus grandis.</title>
        <authorList>
            <person name="Schmutz J."/>
            <person name="Hayes R."/>
            <person name="Myburg A."/>
            <person name="Tuskan G."/>
            <person name="Grattapaglia D."/>
            <person name="Rokhsar D.S."/>
        </authorList>
    </citation>
    <scope>NUCLEOTIDE SEQUENCE</scope>
    <source>
        <tissue evidence="1">Leaf extractions</tissue>
    </source>
</reference>
<dbReference type="SUPFAM" id="SSF117289">
    <property type="entry name" value="Nucleoporin domain"/>
    <property type="match status" value="1"/>
</dbReference>